<reference evidence="1" key="1">
    <citation type="submission" date="2020-11" db="EMBL/GenBank/DDBJ databases">
        <title>Halonatronomonas betainensis gen. nov., sp. nov. a novel haloalkaliphilic representative of the family Halanaerobiacae capable of betaine degradation.</title>
        <authorList>
            <person name="Boltyanskaya Y."/>
            <person name="Kevbrin V."/>
            <person name="Detkova E."/>
            <person name="Grouzdev D.S."/>
            <person name="Koziaeva V."/>
            <person name="Zhilina T."/>
        </authorList>
    </citation>
    <scope>NUCLEOTIDE SEQUENCE</scope>
    <source>
        <strain evidence="1">Z-7014</strain>
    </source>
</reference>
<organism evidence="1 2">
    <name type="scientific">Halonatronomonas betaini</name>
    <dbReference type="NCBI Taxonomy" id="2778430"/>
    <lineage>
        <taxon>Bacteria</taxon>
        <taxon>Bacillati</taxon>
        <taxon>Bacillota</taxon>
        <taxon>Clostridia</taxon>
        <taxon>Halanaerobiales</taxon>
        <taxon>Halarsenatibacteraceae</taxon>
        <taxon>Halonatronomonas</taxon>
    </lineage>
</organism>
<name>A0A931AR00_9FIRM</name>
<gene>
    <name evidence="1" type="ORF">I0Q91_03945</name>
</gene>
<dbReference type="Proteomes" id="UP000621436">
    <property type="component" value="Unassembled WGS sequence"/>
</dbReference>
<sequence length="208" mass="23007">MAEVKGPLMSMSASGRLGKDVVYFERDGKQLVRKYVKHSISDSSKSVNNRNIFKEAIKLSKQLTDLDREAWNLMTEGLPINGHNLFMKLAMDTMHSGNDFLPVSIHNYSFMANKACDNYLRLDVAFNGKPDGDFFLFIGEGSFKDWVAGDVINGEGGVSDLLLFSLANTGKTGSGGFTVNGFLPGQEYWFRLVETEYQGISAVFNFGG</sequence>
<evidence type="ECO:0000313" key="1">
    <source>
        <dbReference type="EMBL" id="MBF8436221.1"/>
    </source>
</evidence>
<dbReference type="RefSeq" id="WP_270453020.1">
    <property type="nucleotide sequence ID" value="NZ_JADPIE010000002.1"/>
</dbReference>
<comment type="caution">
    <text evidence="1">The sequence shown here is derived from an EMBL/GenBank/DDBJ whole genome shotgun (WGS) entry which is preliminary data.</text>
</comment>
<dbReference type="EMBL" id="JADPIE010000002">
    <property type="protein sequence ID" value="MBF8436221.1"/>
    <property type="molecule type" value="Genomic_DNA"/>
</dbReference>
<evidence type="ECO:0000313" key="2">
    <source>
        <dbReference type="Proteomes" id="UP000621436"/>
    </source>
</evidence>
<protein>
    <submittedName>
        <fullName evidence="1">Uncharacterized protein</fullName>
    </submittedName>
</protein>
<proteinExistence type="predicted"/>
<keyword evidence="2" id="KW-1185">Reference proteome</keyword>
<dbReference type="AlphaFoldDB" id="A0A931AR00"/>
<accession>A0A931AR00</accession>